<dbReference type="EMBL" id="JARRAF010000050">
    <property type="protein sequence ID" value="MDK2126761.1"/>
    <property type="molecule type" value="Genomic_DNA"/>
</dbReference>
<keyword evidence="2" id="KW-1185">Reference proteome</keyword>
<organism evidence="1 2">
    <name type="scientific">Parachitinimonas caeni</name>
    <dbReference type="NCBI Taxonomy" id="3031301"/>
    <lineage>
        <taxon>Bacteria</taxon>
        <taxon>Pseudomonadati</taxon>
        <taxon>Pseudomonadota</taxon>
        <taxon>Betaproteobacteria</taxon>
        <taxon>Neisseriales</taxon>
        <taxon>Chitinibacteraceae</taxon>
        <taxon>Parachitinimonas</taxon>
    </lineage>
</organism>
<dbReference type="RefSeq" id="WP_284103095.1">
    <property type="nucleotide sequence ID" value="NZ_JARRAF010000050.1"/>
</dbReference>
<evidence type="ECO:0000313" key="2">
    <source>
        <dbReference type="Proteomes" id="UP001172778"/>
    </source>
</evidence>
<protein>
    <submittedName>
        <fullName evidence="1">Plasmid related protein</fullName>
    </submittedName>
</protein>
<reference evidence="1" key="1">
    <citation type="submission" date="2023-03" db="EMBL/GenBank/DDBJ databases">
        <title>Chitinimonas shenzhenensis gen. nov., sp. nov., a novel member of family Burkholderiaceae isolated from activated sludge collected in Shen Zhen, China.</title>
        <authorList>
            <person name="Wang X."/>
        </authorList>
    </citation>
    <scope>NUCLEOTIDE SEQUENCE</scope>
    <source>
        <strain evidence="1">DQS-5</strain>
    </source>
</reference>
<proteinExistence type="predicted"/>
<comment type="caution">
    <text evidence="1">The sequence shown here is derived from an EMBL/GenBank/DDBJ whole genome shotgun (WGS) entry which is preliminary data.</text>
</comment>
<name>A0ABT7E367_9NEIS</name>
<accession>A0ABT7E367</accession>
<gene>
    <name evidence="1" type="ORF">PZA18_22190</name>
</gene>
<sequence>MTCGVDEALQCGAIKMHWLADCIRRHARGDWGSVPKSDAALNLAALTPGDEGRLMSVYPLPTAVDGETTIWIITEWDRSVTTILLPSEY</sequence>
<dbReference type="Proteomes" id="UP001172778">
    <property type="component" value="Unassembled WGS sequence"/>
</dbReference>
<evidence type="ECO:0000313" key="1">
    <source>
        <dbReference type="EMBL" id="MDK2126761.1"/>
    </source>
</evidence>